<dbReference type="RefSeq" id="WP_285190566.1">
    <property type="nucleotide sequence ID" value="NZ_CP126981.1"/>
</dbReference>
<keyword evidence="2" id="KW-0560">Oxidoreductase</keyword>
<protein>
    <submittedName>
        <fullName evidence="4">Nitroreductase family deazaflavin-dependent oxidoreductase</fullName>
    </submittedName>
</protein>
<reference evidence="4 5" key="1">
    <citation type="journal article" date="2023" name="Microbiol. Resour. Announc.">
        <title>Complete Genome Sequence of Mycobacterium wuenschmanii, a novel Nontuberculous Mycobacterium Isolated from a captive population of Amazon Milk Frogs.</title>
        <authorList>
            <person name="Hicks J."/>
            <person name="Zeineldin M."/>
            <person name="Ward H."/>
            <person name="Wuenschmann A."/>
            <person name="Camp P."/>
            <person name="Farrell D."/>
            <person name="Lehman K."/>
            <person name="Thacker T."/>
            <person name="Cuthbert E."/>
        </authorList>
    </citation>
    <scope>NUCLEOTIDE SEQUENCE [LARGE SCALE GENOMIC DNA]</scope>
    <source>
        <strain evidence="4 5">Wuenschmanii</strain>
    </source>
</reference>
<dbReference type="PANTHER" id="PTHR39428:SF1">
    <property type="entry name" value="F420H(2)-DEPENDENT QUINONE REDUCTASE RV1261C"/>
    <property type="match status" value="1"/>
</dbReference>
<evidence type="ECO:0000256" key="2">
    <source>
        <dbReference type="ARBA" id="ARBA00023002"/>
    </source>
</evidence>
<dbReference type="Gene3D" id="2.30.110.10">
    <property type="entry name" value="Electron Transport, Fmn-binding Protein, Chain A"/>
    <property type="match status" value="1"/>
</dbReference>
<accession>A0ABY8W1S8</accession>
<dbReference type="InterPro" id="IPR012349">
    <property type="entry name" value="Split_barrel_FMN-bd"/>
</dbReference>
<evidence type="ECO:0000256" key="1">
    <source>
        <dbReference type="ARBA" id="ARBA00008710"/>
    </source>
</evidence>
<evidence type="ECO:0000313" key="5">
    <source>
        <dbReference type="Proteomes" id="UP001236585"/>
    </source>
</evidence>
<evidence type="ECO:0000256" key="3">
    <source>
        <dbReference type="ARBA" id="ARBA00049106"/>
    </source>
</evidence>
<dbReference type="Proteomes" id="UP001236585">
    <property type="component" value="Chromosome"/>
</dbReference>
<dbReference type="PANTHER" id="PTHR39428">
    <property type="entry name" value="F420H(2)-DEPENDENT QUINONE REDUCTASE RV1261C"/>
    <property type="match status" value="1"/>
</dbReference>
<comment type="similarity">
    <text evidence="1">Belongs to the F420H(2)-dependent quinone reductase family.</text>
</comment>
<dbReference type="Pfam" id="PF04075">
    <property type="entry name" value="F420H2_quin_red"/>
    <property type="match status" value="1"/>
</dbReference>
<evidence type="ECO:0000313" key="4">
    <source>
        <dbReference type="EMBL" id="WIM89824.1"/>
    </source>
</evidence>
<dbReference type="EMBL" id="CP126981">
    <property type="protein sequence ID" value="WIM89824.1"/>
    <property type="molecule type" value="Genomic_DNA"/>
</dbReference>
<gene>
    <name evidence="4" type="ORF">PT015_10575</name>
</gene>
<keyword evidence="5" id="KW-1185">Reference proteome</keyword>
<proteinExistence type="inferred from homology"/>
<name>A0ABY8W1S8_9MYCO</name>
<organism evidence="4 5">
    <name type="scientific">Candidatus Mycobacterium wuenschmannii</name>
    <dbReference type="NCBI Taxonomy" id="3027808"/>
    <lineage>
        <taxon>Bacteria</taxon>
        <taxon>Bacillati</taxon>
        <taxon>Actinomycetota</taxon>
        <taxon>Actinomycetes</taxon>
        <taxon>Mycobacteriales</taxon>
        <taxon>Mycobacteriaceae</taxon>
        <taxon>Mycobacterium</taxon>
    </lineage>
</organism>
<sequence>MNFNTVKDSGARLMNLAHRVILTASGGRLLSTPFGMPTVELHTTGRKSGLSRSCYLTAPIHDDHRVVLVASKGGDDRNPDWYQNLQAHPDAEIVIHGRRHKVRARTADAAEKSELWPKIVAQYQGYAGYQRRTTRDIPVVICELQAG</sequence>
<dbReference type="NCBIfam" id="TIGR00026">
    <property type="entry name" value="hi_GC_TIGR00026"/>
    <property type="match status" value="1"/>
</dbReference>
<dbReference type="InterPro" id="IPR004378">
    <property type="entry name" value="F420H2_quin_Rdtase"/>
</dbReference>
<comment type="catalytic activity">
    <reaction evidence="3">
        <text>oxidized coenzyme F420-(gamma-L-Glu)(n) + a quinol + H(+) = reduced coenzyme F420-(gamma-L-Glu)(n) + a quinone</text>
        <dbReference type="Rhea" id="RHEA:39663"/>
        <dbReference type="Rhea" id="RHEA-COMP:12939"/>
        <dbReference type="Rhea" id="RHEA-COMP:14378"/>
        <dbReference type="ChEBI" id="CHEBI:15378"/>
        <dbReference type="ChEBI" id="CHEBI:24646"/>
        <dbReference type="ChEBI" id="CHEBI:132124"/>
        <dbReference type="ChEBI" id="CHEBI:133980"/>
        <dbReference type="ChEBI" id="CHEBI:139511"/>
    </reaction>
</comment>